<keyword evidence="4" id="KW-1185">Reference proteome</keyword>
<gene>
    <name evidence="3" type="ORF">P7K49_021228</name>
</gene>
<organism evidence="3 4">
    <name type="scientific">Saguinus oedipus</name>
    <name type="common">Cotton-top tamarin</name>
    <name type="synonym">Oedipomidas oedipus</name>
    <dbReference type="NCBI Taxonomy" id="9490"/>
    <lineage>
        <taxon>Eukaryota</taxon>
        <taxon>Metazoa</taxon>
        <taxon>Chordata</taxon>
        <taxon>Craniata</taxon>
        <taxon>Vertebrata</taxon>
        <taxon>Euteleostomi</taxon>
        <taxon>Mammalia</taxon>
        <taxon>Eutheria</taxon>
        <taxon>Euarchontoglires</taxon>
        <taxon>Primates</taxon>
        <taxon>Haplorrhini</taxon>
        <taxon>Platyrrhini</taxon>
        <taxon>Cebidae</taxon>
        <taxon>Callitrichinae</taxon>
        <taxon>Saguinus</taxon>
    </lineage>
</organism>
<evidence type="ECO:0000313" key="4">
    <source>
        <dbReference type="Proteomes" id="UP001266305"/>
    </source>
</evidence>
<name>A0ABQ9USW3_SAGOE</name>
<proteinExistence type="predicted"/>
<dbReference type="Pfam" id="PF18139">
    <property type="entry name" value="LSDAT_euk"/>
    <property type="match status" value="1"/>
</dbReference>
<accession>A0ABQ9USW3</accession>
<evidence type="ECO:0000259" key="2">
    <source>
        <dbReference type="Pfam" id="PF18139"/>
    </source>
</evidence>
<dbReference type="PANTHER" id="PTHR13800">
    <property type="entry name" value="TRANSIENT RECEPTOR POTENTIAL CATION CHANNEL, SUBFAMILY M, MEMBER 6"/>
    <property type="match status" value="1"/>
</dbReference>
<reference evidence="3 4" key="1">
    <citation type="submission" date="2023-05" db="EMBL/GenBank/DDBJ databases">
        <title>B98-5 Cell Line De Novo Hybrid Assembly: An Optical Mapping Approach.</title>
        <authorList>
            <person name="Kananen K."/>
            <person name="Auerbach J.A."/>
            <person name="Kautto E."/>
            <person name="Blachly J.S."/>
        </authorList>
    </citation>
    <scope>NUCLEOTIDE SEQUENCE [LARGE SCALE GENOMIC DNA]</scope>
    <source>
        <strain evidence="3">B95-8</strain>
        <tissue evidence="3">Cell line</tissue>
    </source>
</reference>
<feature type="region of interest" description="Disordered" evidence="1">
    <location>
        <begin position="236"/>
        <end position="263"/>
    </location>
</feature>
<feature type="domain" description="TRPM SLOG" evidence="2">
    <location>
        <begin position="46"/>
        <end position="150"/>
    </location>
</feature>
<evidence type="ECO:0000313" key="3">
    <source>
        <dbReference type="EMBL" id="KAK2099880.1"/>
    </source>
</evidence>
<feature type="region of interest" description="Disordered" evidence="1">
    <location>
        <begin position="166"/>
        <end position="223"/>
    </location>
</feature>
<dbReference type="InterPro" id="IPR041491">
    <property type="entry name" value="TRPM_SLOG"/>
</dbReference>
<dbReference type="EMBL" id="JASSZA010000010">
    <property type="protein sequence ID" value="KAK2099880.1"/>
    <property type="molecule type" value="Genomic_DNA"/>
</dbReference>
<comment type="caution">
    <text evidence="3">The sequence shown here is derived from an EMBL/GenBank/DDBJ whole genome shotgun (WGS) entry which is preliminary data.</text>
</comment>
<dbReference type="Proteomes" id="UP001266305">
    <property type="component" value="Unassembled WGS sequence"/>
</dbReference>
<protein>
    <recommendedName>
        <fullName evidence="2">TRPM SLOG domain-containing protein</fullName>
    </recommendedName>
</protein>
<dbReference type="InterPro" id="IPR050927">
    <property type="entry name" value="TRPM"/>
</dbReference>
<dbReference type="PANTHER" id="PTHR13800:SF5">
    <property type="entry name" value="TRANSIENT RECEPTOR POTENTIAL CATION CHANNEL SUBFAMILY M MEMBER 5"/>
    <property type="match status" value="1"/>
</dbReference>
<evidence type="ECO:0000256" key="1">
    <source>
        <dbReference type="SAM" id="MobiDB-lite"/>
    </source>
</evidence>
<sequence length="466" mass="48971">MPNTFLVPCAPLCPGPPCPAAPQCPVLPVSSPHLARQLLVPSGVAPSVLFDLLLAEWHLPAPNLVVSLVGEEQSFAMKSWLRDVLRKGLVKAAQSTGAWILTSALRVGLARHIGQAVRDHSLASTSTKVRVVAIGMASLGRVLHRRILEEAQGVGRVCAAVRALGGQDSQEPGAGRASMRPAGGSTTQGPASVDHGAPGLLLQHTGPGPLPCPSLGKQRRPPRWGLSEAGLREAHAAPGGCLDTNPRVDKEEPPAARLSPGFCLNEPAPRRPCPSVQGGATEFSLIECGGNPAGKTLRDFSRQTLGHRQRIWLLCRRPTGPGAEDIPVHYPEDDGIQGPLCSLDSNLSHFILVEPAPPGKGDGLTELRLRLEKHISEQRTGYGGEARPATQGSCQWPTALGPSGDPEISLWAAGVTDRESGGGRFLGGTHPACLITETWAIGAWEKMQSGQCGGGAQLDREARVGQ</sequence>